<dbReference type="InterPro" id="IPR002575">
    <property type="entry name" value="Aminoglycoside_PTrfase"/>
</dbReference>
<dbReference type="Pfam" id="PF01636">
    <property type="entry name" value="APH"/>
    <property type="match status" value="1"/>
</dbReference>
<dbReference type="Proteomes" id="UP000177141">
    <property type="component" value="Unassembled WGS sequence"/>
</dbReference>
<dbReference type="InterPro" id="IPR051678">
    <property type="entry name" value="AGP_Transferase"/>
</dbReference>
<dbReference type="PANTHER" id="PTHR21310">
    <property type="entry name" value="AMINOGLYCOSIDE PHOSPHOTRANSFERASE-RELATED-RELATED"/>
    <property type="match status" value="1"/>
</dbReference>
<evidence type="ECO:0000313" key="3">
    <source>
        <dbReference type="Proteomes" id="UP000177141"/>
    </source>
</evidence>
<reference evidence="2 3" key="1">
    <citation type="journal article" date="2016" name="Nat. Commun.">
        <title>Thousands of microbial genomes shed light on interconnected biogeochemical processes in an aquifer system.</title>
        <authorList>
            <person name="Anantharaman K."/>
            <person name="Brown C.T."/>
            <person name="Hug L.A."/>
            <person name="Sharon I."/>
            <person name="Castelle C.J."/>
            <person name="Probst A.J."/>
            <person name="Thomas B.C."/>
            <person name="Singh A."/>
            <person name="Wilkins M.J."/>
            <person name="Karaoz U."/>
            <person name="Brodie E.L."/>
            <person name="Williams K.H."/>
            <person name="Hubbard S.S."/>
            <person name="Banfield J.F."/>
        </authorList>
    </citation>
    <scope>NUCLEOTIDE SEQUENCE [LARGE SCALE GENOMIC DNA]</scope>
</reference>
<sequence>MTSISATATNFHKRIVIRIEELMKDNIVDIKIPLQGMTSKVFFIKTEERREYAVKYGKEAKNDIPAYELLAKEKINIPVPKLYNSFILEECTVLIFEKISYPLLESIRTAEMSRYIPSMVQNLKKLHTIKFHKPRLLIEKESNKTWKEMMLSLFEINDWEKISNREGLDTDLIQTSVKEIREKIRKTNFHIHEYSFLHTDFNQRNLFIDPKSDKITGIIDWEEAIFGDPLYDFARIRMFIWHFHLGRKVVEDYYKLLSYTPEQKKREELYWLLRVIQYLRWYSEELSEFNIARVKLHQDLLRKYQWR</sequence>
<evidence type="ECO:0000259" key="1">
    <source>
        <dbReference type="Pfam" id="PF01636"/>
    </source>
</evidence>
<organism evidence="2 3">
    <name type="scientific">Candidatus Roizmanbacteria bacterium RIFCSPLOWO2_01_FULL_38_12</name>
    <dbReference type="NCBI Taxonomy" id="1802061"/>
    <lineage>
        <taxon>Bacteria</taxon>
        <taxon>Candidatus Roizmaniibacteriota</taxon>
    </lineage>
</organism>
<gene>
    <name evidence="2" type="ORF">A3A93_01405</name>
</gene>
<comment type="caution">
    <text evidence="2">The sequence shown here is derived from an EMBL/GenBank/DDBJ whole genome shotgun (WGS) entry which is preliminary data.</text>
</comment>
<feature type="domain" description="Aminoglycoside phosphotransferase" evidence="1">
    <location>
        <begin position="33"/>
        <end position="257"/>
    </location>
</feature>
<proteinExistence type="predicted"/>
<accession>A0A1F7IY43</accession>
<dbReference type="SUPFAM" id="SSF56112">
    <property type="entry name" value="Protein kinase-like (PK-like)"/>
    <property type="match status" value="1"/>
</dbReference>
<dbReference type="STRING" id="1802061.A3A93_01405"/>
<name>A0A1F7IY43_9BACT</name>
<dbReference type="InterPro" id="IPR011009">
    <property type="entry name" value="Kinase-like_dom_sf"/>
</dbReference>
<protein>
    <recommendedName>
        <fullName evidence="1">Aminoglycoside phosphotransferase domain-containing protein</fullName>
    </recommendedName>
</protein>
<dbReference type="AlphaFoldDB" id="A0A1F7IY43"/>
<dbReference type="Gene3D" id="3.90.1200.10">
    <property type="match status" value="1"/>
</dbReference>
<evidence type="ECO:0000313" key="2">
    <source>
        <dbReference type="EMBL" id="OGK48282.1"/>
    </source>
</evidence>
<dbReference type="Gene3D" id="3.30.200.150">
    <property type="match status" value="1"/>
</dbReference>
<dbReference type="EMBL" id="MGAL01000017">
    <property type="protein sequence ID" value="OGK48282.1"/>
    <property type="molecule type" value="Genomic_DNA"/>
</dbReference>